<accession>A0A652ZW15</accession>
<protein>
    <submittedName>
        <fullName evidence="1">Uncharacterized protein</fullName>
    </submittedName>
</protein>
<gene>
    <name evidence="1" type="ORF">TRIP_E230145</name>
</gene>
<dbReference type="AlphaFoldDB" id="A0A652ZW15"/>
<name>A0A652ZW15_9SPIR</name>
<organism evidence="1">
    <name type="scientific">uncultured Spirochaetota bacterium</name>
    <dbReference type="NCBI Taxonomy" id="460511"/>
    <lineage>
        <taxon>Bacteria</taxon>
        <taxon>Pseudomonadati</taxon>
        <taxon>Spirochaetota</taxon>
        <taxon>environmental samples</taxon>
    </lineage>
</organism>
<reference evidence="1" key="1">
    <citation type="submission" date="2018-07" db="EMBL/GenBank/DDBJ databases">
        <authorList>
            <consortium name="Genoscope - CEA"/>
            <person name="William W."/>
        </authorList>
    </citation>
    <scope>NUCLEOTIDE SEQUENCE</scope>
    <source>
        <strain evidence="1">IK1</strain>
    </source>
</reference>
<proteinExistence type="predicted"/>
<sequence>MEGEECGEVDGSLKVIGGREGLGGEGVMAGMADEPLDGTEGFGVVRAETGEPGGGIGCGDVESAASVRAEREVMHWLLRACKYFCVNGSIHSGTRSP</sequence>
<evidence type="ECO:0000313" key="1">
    <source>
        <dbReference type="EMBL" id="VBB39962.1"/>
    </source>
</evidence>
<dbReference type="EMBL" id="UPXP01000016">
    <property type="protein sequence ID" value="VBB39962.1"/>
    <property type="molecule type" value="Genomic_DNA"/>
</dbReference>